<evidence type="ECO:0000313" key="1">
    <source>
        <dbReference type="EMBL" id="GME90237.1"/>
    </source>
</evidence>
<accession>A0ACB5TL32</accession>
<dbReference type="Proteomes" id="UP001165101">
    <property type="component" value="Unassembled WGS sequence"/>
</dbReference>
<evidence type="ECO:0000313" key="2">
    <source>
        <dbReference type="Proteomes" id="UP001165101"/>
    </source>
</evidence>
<dbReference type="EMBL" id="BSXV01000696">
    <property type="protein sequence ID" value="GME90237.1"/>
    <property type="molecule type" value="Genomic_DNA"/>
</dbReference>
<comment type="caution">
    <text evidence="1">The sequence shown here is derived from an EMBL/GenBank/DDBJ whole genome shotgun (WGS) entry which is preliminary data.</text>
</comment>
<organism evidence="1 2">
    <name type="scientific">Candida boidinii</name>
    <name type="common">Yeast</name>
    <dbReference type="NCBI Taxonomy" id="5477"/>
    <lineage>
        <taxon>Eukaryota</taxon>
        <taxon>Fungi</taxon>
        <taxon>Dikarya</taxon>
        <taxon>Ascomycota</taxon>
        <taxon>Saccharomycotina</taxon>
        <taxon>Pichiomycetes</taxon>
        <taxon>Pichiales</taxon>
        <taxon>Pichiaceae</taxon>
        <taxon>Ogataea</taxon>
        <taxon>Ogataea/Candida clade</taxon>
    </lineage>
</organism>
<name>A0ACB5TL32_CANBO</name>
<proteinExistence type="predicted"/>
<gene>
    <name evidence="1" type="ORF">Cboi01_000175800</name>
</gene>
<reference evidence="1" key="1">
    <citation type="submission" date="2023-04" db="EMBL/GenBank/DDBJ databases">
        <title>Candida boidinii NBRC 1967.</title>
        <authorList>
            <person name="Ichikawa N."/>
            <person name="Sato H."/>
            <person name="Tonouchi N."/>
        </authorList>
    </citation>
    <scope>NUCLEOTIDE SEQUENCE</scope>
    <source>
        <strain evidence="1">NBRC 1967</strain>
    </source>
</reference>
<keyword evidence="2" id="KW-1185">Reference proteome</keyword>
<protein>
    <submittedName>
        <fullName evidence="1">Unnamed protein product</fullName>
    </submittedName>
</protein>
<sequence length="201" mass="22253">MSDFLQFLKENNLIISEEIKTLFGIDTDLLKSYEPCAEYQYGIVSSSSLSLDETLADRLECALKDTQYDVTSQQLDHALDTGKTDIEPSSFTDIDTEHVFFATEIKRSDNNSDTIESLLQLSSTVDQFPPTSPPLLATLLNITDTGNEIESVEVQGKNQNQDTGSFDLTVTTTADETALFSDTIALFSSDSKESSDIYRSK</sequence>